<feature type="domain" description="Ppx/GppA phosphatase N-terminal" evidence="2">
    <location>
        <begin position="18"/>
        <end position="303"/>
    </location>
</feature>
<dbReference type="Pfam" id="PF02541">
    <property type="entry name" value="Ppx-GppA"/>
    <property type="match status" value="1"/>
</dbReference>
<dbReference type="PANTHER" id="PTHR30005:SF0">
    <property type="entry name" value="RETROGRADE REGULATION PROTEIN 2"/>
    <property type="match status" value="1"/>
</dbReference>
<reference evidence="3 4" key="1">
    <citation type="journal article" date="2019" name="Int. J. Syst. Evol. Microbiol.">
        <title>The Global Catalogue of Microorganisms (GCM) 10K type strain sequencing project: providing services to taxonomists for standard genome sequencing and annotation.</title>
        <authorList>
            <consortium name="The Broad Institute Genomics Platform"/>
            <consortium name="The Broad Institute Genome Sequencing Center for Infectious Disease"/>
            <person name="Wu L."/>
            <person name="Ma J."/>
        </authorList>
    </citation>
    <scope>NUCLEOTIDE SEQUENCE [LARGE SCALE GENOMIC DNA]</scope>
    <source>
        <strain evidence="3 4">JCM 3272</strain>
    </source>
</reference>
<dbReference type="Proteomes" id="UP001501444">
    <property type="component" value="Unassembled WGS sequence"/>
</dbReference>
<sequence length="309" mass="32934">MRLGVLDVGSNTVHLLVVDAHPGAHPWPAHSQKAELRLAERIGRDGNLTKAGADSLVAAVAQARAAAERLETDDLLAFATSAVRDAKNSARVLRRVREETGVDLQVLSGEAEAIMTFLAVRRWFGWSAGRLLVMDIGGGSLELAAGIDEEPDVALSVPLGAGRLTRERLAGDPASAASVEALREHAEAEVARTAERLLKSGWDRPVATSKTFRTLARLAGAAPSNAGPRAPRRLTRTGLHQVLSFIRRIPSAGLAEIDGVSPGRAHQILAGAVVADATMRILGIDEVQICPWALREGVILRRLEVLESR</sequence>
<dbReference type="PANTHER" id="PTHR30005">
    <property type="entry name" value="EXOPOLYPHOSPHATASE"/>
    <property type="match status" value="1"/>
</dbReference>
<proteinExistence type="inferred from homology"/>
<dbReference type="EMBL" id="BAAARV010000083">
    <property type="protein sequence ID" value="GAA2377523.1"/>
    <property type="molecule type" value="Genomic_DNA"/>
</dbReference>
<evidence type="ECO:0000256" key="1">
    <source>
        <dbReference type="ARBA" id="ARBA00007125"/>
    </source>
</evidence>
<comment type="caution">
    <text evidence="3">The sequence shown here is derived from an EMBL/GenBank/DDBJ whole genome shotgun (WGS) entry which is preliminary data.</text>
</comment>
<dbReference type="RefSeq" id="WP_344618101.1">
    <property type="nucleotide sequence ID" value="NZ_BAAARV010000083.1"/>
</dbReference>
<dbReference type="InterPro" id="IPR003695">
    <property type="entry name" value="Ppx_GppA_N"/>
</dbReference>
<dbReference type="CDD" id="cd24056">
    <property type="entry name" value="ASKHA_NBD_MtPPX1-like"/>
    <property type="match status" value="1"/>
</dbReference>
<name>A0ABN3HEB7_9ACTN</name>
<evidence type="ECO:0000313" key="3">
    <source>
        <dbReference type="EMBL" id="GAA2377523.1"/>
    </source>
</evidence>
<dbReference type="SUPFAM" id="SSF53067">
    <property type="entry name" value="Actin-like ATPase domain"/>
    <property type="match status" value="2"/>
</dbReference>
<accession>A0ABN3HEB7</accession>
<evidence type="ECO:0000313" key="4">
    <source>
        <dbReference type="Proteomes" id="UP001501444"/>
    </source>
</evidence>
<evidence type="ECO:0000259" key="2">
    <source>
        <dbReference type="Pfam" id="PF02541"/>
    </source>
</evidence>
<comment type="similarity">
    <text evidence="1">Belongs to the GppA/Ppx family.</text>
</comment>
<organism evidence="3 4">
    <name type="scientific">Dactylosporangium salmoneum</name>
    <dbReference type="NCBI Taxonomy" id="53361"/>
    <lineage>
        <taxon>Bacteria</taxon>
        <taxon>Bacillati</taxon>
        <taxon>Actinomycetota</taxon>
        <taxon>Actinomycetes</taxon>
        <taxon>Micromonosporales</taxon>
        <taxon>Micromonosporaceae</taxon>
        <taxon>Dactylosporangium</taxon>
    </lineage>
</organism>
<dbReference type="Gene3D" id="3.30.420.150">
    <property type="entry name" value="Exopolyphosphatase. Domain 2"/>
    <property type="match status" value="1"/>
</dbReference>
<dbReference type="InterPro" id="IPR043129">
    <property type="entry name" value="ATPase_NBD"/>
</dbReference>
<keyword evidence="4" id="KW-1185">Reference proteome</keyword>
<dbReference type="InterPro" id="IPR050273">
    <property type="entry name" value="GppA/Ppx_hydrolase"/>
</dbReference>
<dbReference type="Gene3D" id="3.30.420.40">
    <property type="match status" value="1"/>
</dbReference>
<protein>
    <submittedName>
        <fullName evidence="3">Ppx/GppA phosphatase family protein</fullName>
    </submittedName>
</protein>
<gene>
    <name evidence="3" type="ORF">GCM10010170_082530</name>
</gene>